<proteinExistence type="predicted"/>
<dbReference type="RefSeq" id="WP_065653740.1">
    <property type="nucleotide sequence ID" value="NZ_CP012508.1"/>
</dbReference>
<evidence type="ECO:0000313" key="3">
    <source>
        <dbReference type="Proteomes" id="UP000029558"/>
    </source>
</evidence>
<gene>
    <name evidence="2" type="ORF">KU39_131</name>
</gene>
<dbReference type="Pfam" id="PF04375">
    <property type="entry name" value="HemX"/>
    <property type="match status" value="1"/>
</dbReference>
<accession>A0AAC8ZN55</accession>
<keyword evidence="1" id="KW-0812">Transmembrane</keyword>
<feature type="transmembrane region" description="Helical" evidence="1">
    <location>
        <begin position="21"/>
        <end position="46"/>
    </location>
</feature>
<protein>
    <submittedName>
        <fullName evidence="2">Uroporphyrinogen III methylase</fullName>
    </submittedName>
</protein>
<dbReference type="InterPro" id="IPR007470">
    <property type="entry name" value="HemX"/>
</dbReference>
<keyword evidence="1" id="KW-1133">Transmembrane helix</keyword>
<dbReference type="GO" id="GO:0008168">
    <property type="term" value="F:methyltransferase activity"/>
    <property type="evidence" value="ECO:0007669"/>
    <property type="project" value="UniProtKB-KW"/>
</dbReference>
<reference evidence="2 3" key="1">
    <citation type="journal article" date="2014" name="Genome Announc.">
        <title>Comparative Genome Analysis of Two Isolates of the Fish Pathogen Piscirickettsia salmonis from Different Hosts Reveals Major Differences in Virulence-Associated Secretion Systems.</title>
        <authorList>
            <person name="Bohle H."/>
            <person name="Henriquez P."/>
            <person name="Grothusen H."/>
            <person name="Navas E."/>
            <person name="Sandoval A."/>
            <person name="Bustamante F."/>
            <person name="Bustos P."/>
            <person name="Mancilla M."/>
        </authorList>
    </citation>
    <scope>NUCLEOTIDE SEQUENCE [LARGE SCALE GENOMIC DNA]</scope>
    <source>
        <strain evidence="3">B1-32597</strain>
    </source>
</reference>
<evidence type="ECO:0000256" key="1">
    <source>
        <dbReference type="SAM" id="Phobius"/>
    </source>
</evidence>
<organism evidence="2 3">
    <name type="scientific">Piscirickettsia salmonis</name>
    <dbReference type="NCBI Taxonomy" id="1238"/>
    <lineage>
        <taxon>Bacteria</taxon>
        <taxon>Pseudomonadati</taxon>
        <taxon>Pseudomonadota</taxon>
        <taxon>Gammaproteobacteria</taxon>
        <taxon>Thiotrichales</taxon>
        <taxon>Piscirickettsiaceae</taxon>
        <taxon>Piscirickettsia</taxon>
    </lineage>
</organism>
<dbReference type="EMBL" id="CP012508">
    <property type="protein sequence ID" value="ALB21317.1"/>
    <property type="molecule type" value="Genomic_DNA"/>
</dbReference>
<evidence type="ECO:0000313" key="2">
    <source>
        <dbReference type="EMBL" id="ALB21317.1"/>
    </source>
</evidence>
<sequence length="322" mass="36657">MTEQVTERERSAKKNPLGKKYYFFLIATVLLLIICVALVAGLGLGYQQFVAVKKQFTDSNQEIVMLQTTQRQLTANITRLEMAQQKISHTVSVNHQEAVSALDTLRRQQSQHTIQPITAKIDLYPLLLMAQYLPKAQAIALLLQLKTQPTVVNQQVLAQALTVDIQALQNSGDTDWSGIYQRIQLLHDLLPKLTYQEPESIEKNNVDSAYTSTSKFVEYWQKIKNKLSTLIVIERQGDGKVDQKLRRQLTELSATVINLDQAGYQEQLQKISITVQADFKKDRVQQQWLKNLTWLESQSIALPAVTLQSLKVLRQAQRGEEN</sequence>
<name>A0AAC8ZN55_PISSA</name>
<dbReference type="PANTHER" id="PTHR38043">
    <property type="entry name" value="PROTEIN HEMX"/>
    <property type="match status" value="1"/>
</dbReference>
<keyword evidence="1" id="KW-0472">Membrane</keyword>
<dbReference type="Proteomes" id="UP000029558">
    <property type="component" value="Chromosome"/>
</dbReference>
<keyword evidence="2" id="KW-0808">Transferase</keyword>
<dbReference type="AlphaFoldDB" id="A0AAC8ZN55"/>
<dbReference type="PANTHER" id="PTHR38043:SF1">
    <property type="entry name" value="PROTEIN HEMX"/>
    <property type="match status" value="1"/>
</dbReference>
<dbReference type="GO" id="GO:0032259">
    <property type="term" value="P:methylation"/>
    <property type="evidence" value="ECO:0007669"/>
    <property type="project" value="UniProtKB-KW"/>
</dbReference>
<keyword evidence="2" id="KW-0489">Methyltransferase</keyword>